<organism evidence="2 3">
    <name type="scientific">Anaeramoeba flamelloides</name>
    <dbReference type="NCBI Taxonomy" id="1746091"/>
    <lineage>
        <taxon>Eukaryota</taxon>
        <taxon>Metamonada</taxon>
        <taxon>Anaeramoebidae</taxon>
        <taxon>Anaeramoeba</taxon>
    </lineage>
</organism>
<comment type="caution">
    <text evidence="2">The sequence shown here is derived from an EMBL/GenBank/DDBJ whole genome shotgun (WGS) entry which is preliminary data.</text>
</comment>
<name>A0AAV7ZQH2_9EUKA</name>
<feature type="region of interest" description="Disordered" evidence="1">
    <location>
        <begin position="419"/>
        <end position="440"/>
    </location>
</feature>
<feature type="region of interest" description="Disordered" evidence="1">
    <location>
        <begin position="480"/>
        <end position="499"/>
    </location>
</feature>
<dbReference type="EMBL" id="JANTQA010000023">
    <property type="protein sequence ID" value="KAJ3444224.1"/>
    <property type="molecule type" value="Genomic_DNA"/>
</dbReference>
<feature type="region of interest" description="Disordered" evidence="1">
    <location>
        <begin position="322"/>
        <end position="395"/>
    </location>
</feature>
<protein>
    <submittedName>
        <fullName evidence="2">Protein mtl1-related</fullName>
    </submittedName>
</protein>
<evidence type="ECO:0000256" key="1">
    <source>
        <dbReference type="SAM" id="MobiDB-lite"/>
    </source>
</evidence>
<feature type="region of interest" description="Disordered" evidence="1">
    <location>
        <begin position="755"/>
        <end position="808"/>
    </location>
</feature>
<evidence type="ECO:0000313" key="3">
    <source>
        <dbReference type="Proteomes" id="UP001146793"/>
    </source>
</evidence>
<feature type="region of interest" description="Disordered" evidence="1">
    <location>
        <begin position="101"/>
        <end position="123"/>
    </location>
</feature>
<accession>A0AAV7ZQH2</accession>
<feature type="compositionally biased region" description="Basic residues" evidence="1">
    <location>
        <begin position="326"/>
        <end position="336"/>
    </location>
</feature>
<evidence type="ECO:0000313" key="2">
    <source>
        <dbReference type="EMBL" id="KAJ3444224.1"/>
    </source>
</evidence>
<feature type="compositionally biased region" description="Low complexity" evidence="1">
    <location>
        <begin position="376"/>
        <end position="395"/>
    </location>
</feature>
<feature type="compositionally biased region" description="Basic and acidic residues" evidence="1">
    <location>
        <begin position="423"/>
        <end position="432"/>
    </location>
</feature>
<feature type="compositionally biased region" description="Polar residues" evidence="1">
    <location>
        <begin position="353"/>
        <end position="368"/>
    </location>
</feature>
<proteinExistence type="predicted"/>
<reference evidence="2" key="1">
    <citation type="submission" date="2022-08" db="EMBL/GenBank/DDBJ databases">
        <title>Novel sulphate-reducing endosymbionts in the free-living metamonad Anaeramoeba.</title>
        <authorList>
            <person name="Jerlstrom-Hultqvist J."/>
            <person name="Cepicka I."/>
            <person name="Gallot-Lavallee L."/>
            <person name="Salas-Leiva D."/>
            <person name="Curtis B.A."/>
            <person name="Zahonova K."/>
            <person name="Pipaliya S."/>
            <person name="Dacks J."/>
            <person name="Roger A.J."/>
        </authorList>
    </citation>
    <scope>NUCLEOTIDE SEQUENCE</scope>
    <source>
        <strain evidence="2">Busselton2</strain>
    </source>
</reference>
<dbReference type="Proteomes" id="UP001146793">
    <property type="component" value="Unassembled WGS sequence"/>
</dbReference>
<feature type="compositionally biased region" description="Basic residues" evidence="1">
    <location>
        <begin position="104"/>
        <end position="113"/>
    </location>
</feature>
<gene>
    <name evidence="2" type="ORF">M0812_10076</name>
</gene>
<sequence>MITRNDVETFKTKTNLIIDSISKTKSLPKSLEFFKLQDQFAIFLFNKFKEEEILDLLSEKRQFYNSILTTTTIERTLLKEWVTLISYIFIQNSVLEFKGENGKTKKQKKKKIQQPKLSPSNNQSKHLYVLSSNWKEYFEKVGKTSFPNFRKHILTDEQKNNRCRKAIGMLSYLIFSELKNGVHSRSQITESTGFNKQRICVVLSIFKGSGILIVRKEKSHELNFRTKTVGAFPFLTQYNKKVISLRYKRRQICEKGKTLLNILKERLNSETKRKNGHKKLELRLVRRLELAFQKREKYTCDVITKKCIHKNKILRLKKSNFIQGKSTKKRKTKIMKKNIIIKNRKRTKKYNQTKHPNPSDGKSQLNNDQDSKNKNKTFYNNKYNDNSTNNYNNNNNNNFNFGIGFKKENSQLLKSTNSTIKANSEKRIKNSSEQENQYQKNIKSKANKIKSEHTFNLNNNENSLINQNIFININNSNGVHKEKEKEKEKEKKNIEEKEHQNSKININLNYNFNQNQNINQNQGQTHIQNQIQTQKNQKGTFLQSHAYPKFPTPNLLKMSTQQSSLTPSFYYGDYHKFETTSQSPFFLNNSPNTFLRSISPQGLFNSCSPNFDNLNLQISTSPTLQMPETWEQILKEWKENQISRMSTNIQSLQQQQLQFQQFQQMQQQKFQQQQYQQFQQFQQYQHFQQLQKKQQDQNLSKQQNVLSQNPQLKKIKDQFEYNSQYSNNNNFNNQLSDKNLLERIIIQQKIEEVGDKTKQQQQQHHHHHQQQQQLKFQQTVHEPDDDQDNLNQIEPKFIPNLTDKWFND</sequence>
<dbReference type="AlphaFoldDB" id="A0AAV7ZQH2"/>
<feature type="compositionally biased region" description="Basic residues" evidence="1">
    <location>
        <begin position="342"/>
        <end position="352"/>
    </location>
</feature>